<dbReference type="GeneID" id="15011010"/>
<evidence type="ECO:0000313" key="1">
    <source>
        <dbReference type="EMBL" id="AGH31610.1"/>
    </source>
</evidence>
<organism evidence="1 2">
    <name type="scientific">Synechococcus phage S-SKS1</name>
    <dbReference type="NCBI Taxonomy" id="754042"/>
    <lineage>
        <taxon>Viruses</taxon>
        <taxon>Duplodnaviria</taxon>
        <taxon>Heunggongvirae</taxon>
        <taxon>Uroviricota</taxon>
        <taxon>Caudoviricetes</taxon>
        <taxon>Llyrvirus</taxon>
        <taxon>Llyrvirus SSKS1</taxon>
    </lineage>
</organism>
<reference evidence="1 2" key="1">
    <citation type="submission" date="2010-10" db="EMBL/GenBank/DDBJ databases">
        <title>The Genome Sequence of Synechococcus phage S-SKS1.</title>
        <authorList>
            <consortium name="The Broad Institute Genome Sequencing Platform"/>
            <person name="Henn M.R."/>
            <person name="Clokie M."/>
            <person name="Levin J."/>
            <person name="Malboeuf C."/>
            <person name="Casali M."/>
            <person name="Russ C."/>
            <person name="Lennon N."/>
            <person name="Chapman S.B."/>
            <person name="Erlich R."/>
            <person name="Young S.K."/>
            <person name="Yandava C."/>
            <person name="Zeng Q."/>
            <person name="Alvarado L."/>
            <person name="Anderson S."/>
            <person name="Berlin A."/>
            <person name="Chen Z."/>
            <person name="Freedman E."/>
            <person name="Gellesch M."/>
            <person name="Goldberg J."/>
            <person name="Green L."/>
            <person name="Griggs A."/>
            <person name="Gujja S."/>
            <person name="Heilman E.R."/>
            <person name="Heiman D."/>
            <person name="Hollinger A."/>
            <person name="Howarth C."/>
            <person name="Larson L."/>
            <person name="Mehta T."/>
            <person name="Pearson M."/>
            <person name="Roberts A."/>
            <person name="Ryan E."/>
            <person name="Saif S."/>
            <person name="Shea T."/>
            <person name="Shenoy N."/>
            <person name="Sisk P."/>
            <person name="Stolte C."/>
            <person name="Sykes S."/>
            <person name="White J."/>
            <person name="Haas B."/>
            <person name="Nusbaum C."/>
            <person name="Birren B."/>
        </authorList>
    </citation>
    <scope>NUCLEOTIDE SEQUENCE [LARGE SCALE GENOMIC DNA]</scope>
</reference>
<protein>
    <submittedName>
        <fullName evidence="1">Uncharacterized protein</fullName>
    </submittedName>
</protein>
<dbReference type="RefSeq" id="YP_007674462.1">
    <property type="nucleotide sequence ID" value="NC_020851.1"/>
</dbReference>
<keyword evidence="2" id="KW-1185">Reference proteome</keyword>
<evidence type="ECO:0000313" key="2">
    <source>
        <dbReference type="Proteomes" id="UP000201252"/>
    </source>
</evidence>
<dbReference type="Proteomes" id="UP000201252">
    <property type="component" value="Segment"/>
</dbReference>
<dbReference type="KEGG" id="vg:15011010"/>
<dbReference type="EMBL" id="HQ633071">
    <property type="protein sequence ID" value="AGH31610.1"/>
    <property type="molecule type" value="Genomic_DNA"/>
</dbReference>
<gene>
    <name evidence="1" type="ORF">SWZG_00099</name>
</gene>
<sequence>MTKKEYDFTSGFSQSVAGELQRWDHIRTDEKFYRDVRLNSLKRIKMWTEDFIKRSEEHEELIEMEDAVLGENYL</sequence>
<name>M4QPP6_9CAUD</name>
<accession>M4QPP6</accession>
<proteinExistence type="predicted"/>